<dbReference type="RefSeq" id="WP_182842815.1">
    <property type="nucleotide sequence ID" value="NZ_BAAALP010000002.1"/>
</dbReference>
<protein>
    <submittedName>
        <fullName evidence="1">Putative flap endonuclease-1-like 5' DNA nuclease</fullName>
    </submittedName>
</protein>
<dbReference type="SUPFAM" id="SSF47789">
    <property type="entry name" value="C-terminal domain of RNA polymerase alpha subunit"/>
    <property type="match status" value="1"/>
</dbReference>
<dbReference type="Pfam" id="PF14520">
    <property type="entry name" value="HHH_5"/>
    <property type="match status" value="1"/>
</dbReference>
<reference evidence="1 2" key="1">
    <citation type="submission" date="2020-08" db="EMBL/GenBank/DDBJ databases">
        <title>Genomic Encyclopedia of Type Strains, Phase IV (KMG-IV): sequencing the most valuable type-strain genomes for metagenomic binning, comparative biology and taxonomic classification.</title>
        <authorList>
            <person name="Goeker M."/>
        </authorList>
    </citation>
    <scope>NUCLEOTIDE SEQUENCE [LARGE SCALE GENOMIC DNA]</scope>
    <source>
        <strain evidence="1 2">DSM 44197</strain>
    </source>
</reference>
<dbReference type="Proteomes" id="UP000572680">
    <property type="component" value="Unassembled WGS sequence"/>
</dbReference>
<keyword evidence="1" id="KW-0540">Nuclease</keyword>
<gene>
    <name evidence="1" type="ORF">HNR61_002000</name>
</gene>
<dbReference type="GO" id="GO:0004519">
    <property type="term" value="F:endonuclease activity"/>
    <property type="evidence" value="ECO:0007669"/>
    <property type="project" value="UniProtKB-KW"/>
</dbReference>
<comment type="caution">
    <text evidence="1">The sequence shown here is derived from an EMBL/GenBank/DDBJ whole genome shotgun (WGS) entry which is preliminary data.</text>
</comment>
<proteinExistence type="predicted"/>
<evidence type="ECO:0000313" key="1">
    <source>
        <dbReference type="EMBL" id="MBA8950387.1"/>
    </source>
</evidence>
<name>A0A7W3LLS7_ACTNM</name>
<dbReference type="AlphaFoldDB" id="A0A7W3LLS7"/>
<accession>A0A7W3LLS7</accession>
<organism evidence="1 2">
    <name type="scientific">Actinomadura namibiensis</name>
    <dbReference type="NCBI Taxonomy" id="182080"/>
    <lineage>
        <taxon>Bacteria</taxon>
        <taxon>Bacillati</taxon>
        <taxon>Actinomycetota</taxon>
        <taxon>Actinomycetes</taxon>
        <taxon>Streptosporangiales</taxon>
        <taxon>Thermomonosporaceae</taxon>
        <taxon>Actinomadura</taxon>
    </lineage>
</organism>
<keyword evidence="2" id="KW-1185">Reference proteome</keyword>
<keyword evidence="1" id="KW-0255">Endonuclease</keyword>
<dbReference type="EMBL" id="JACJIA010000002">
    <property type="protein sequence ID" value="MBA8950387.1"/>
    <property type="molecule type" value="Genomic_DNA"/>
</dbReference>
<keyword evidence="1" id="KW-0378">Hydrolase</keyword>
<dbReference type="Gene3D" id="1.10.150.20">
    <property type="entry name" value="5' to 3' exonuclease, C-terminal subdomain"/>
    <property type="match status" value="1"/>
</dbReference>
<evidence type="ECO:0000313" key="2">
    <source>
        <dbReference type="Proteomes" id="UP000572680"/>
    </source>
</evidence>
<sequence length="65" mass="7198">MTDDLTDFPDIGKPARGALIHEGYTRLEQLTALSEKELLKIHGVGPKAVGILREALRERGLSFRP</sequence>